<dbReference type="STRING" id="479433.Caci_3524"/>
<dbReference type="EMBL" id="CP001700">
    <property type="protein sequence ID" value="ACU72430.1"/>
    <property type="molecule type" value="Genomic_DNA"/>
</dbReference>
<dbReference type="OrthoDB" id="101972at2"/>
<dbReference type="InterPro" id="IPR038732">
    <property type="entry name" value="HpyO/CreE_NAD-binding"/>
</dbReference>
<protein>
    <recommendedName>
        <fullName evidence="2">FAD-dependent urate hydroxylase HpyO/Asp monooxygenase CreE-like FAD/NAD(P)-binding domain-containing protein</fullName>
    </recommendedName>
</protein>
<dbReference type="RefSeq" id="WP_015792159.1">
    <property type="nucleotide sequence ID" value="NC_013131.1"/>
</dbReference>
<dbReference type="AlphaFoldDB" id="C7QAD1"/>
<organism evidence="3 4">
    <name type="scientific">Catenulispora acidiphila (strain DSM 44928 / JCM 14897 / NBRC 102108 / NRRL B-24433 / ID139908)</name>
    <dbReference type="NCBI Taxonomy" id="479433"/>
    <lineage>
        <taxon>Bacteria</taxon>
        <taxon>Bacillati</taxon>
        <taxon>Actinomycetota</taxon>
        <taxon>Actinomycetes</taxon>
        <taxon>Catenulisporales</taxon>
        <taxon>Catenulisporaceae</taxon>
        <taxon>Catenulispora</taxon>
    </lineage>
</organism>
<dbReference type="Proteomes" id="UP000000851">
    <property type="component" value="Chromosome"/>
</dbReference>
<evidence type="ECO:0000259" key="2">
    <source>
        <dbReference type="Pfam" id="PF13454"/>
    </source>
</evidence>
<keyword evidence="4" id="KW-1185">Reference proteome</keyword>
<reference evidence="3 4" key="1">
    <citation type="journal article" date="2009" name="Stand. Genomic Sci.">
        <title>Complete genome sequence of Catenulispora acidiphila type strain (ID 139908).</title>
        <authorList>
            <person name="Copeland A."/>
            <person name="Lapidus A."/>
            <person name="Glavina Del Rio T."/>
            <person name="Nolan M."/>
            <person name="Lucas S."/>
            <person name="Chen F."/>
            <person name="Tice H."/>
            <person name="Cheng J.F."/>
            <person name="Bruce D."/>
            <person name="Goodwin L."/>
            <person name="Pitluck S."/>
            <person name="Mikhailova N."/>
            <person name="Pati A."/>
            <person name="Ivanova N."/>
            <person name="Mavromatis K."/>
            <person name="Chen A."/>
            <person name="Palaniappan K."/>
            <person name="Chain P."/>
            <person name="Land M."/>
            <person name="Hauser L."/>
            <person name="Chang Y.J."/>
            <person name="Jeffries C.D."/>
            <person name="Chertkov O."/>
            <person name="Brettin T."/>
            <person name="Detter J.C."/>
            <person name="Han C."/>
            <person name="Ali Z."/>
            <person name="Tindall B.J."/>
            <person name="Goker M."/>
            <person name="Bristow J."/>
            <person name="Eisen J.A."/>
            <person name="Markowitz V."/>
            <person name="Hugenholtz P."/>
            <person name="Kyrpides N.C."/>
            <person name="Klenk H.P."/>
        </authorList>
    </citation>
    <scope>NUCLEOTIDE SEQUENCE [LARGE SCALE GENOMIC DNA]</scope>
    <source>
        <strain evidence="4">DSM 44928 / JCM 14897 / NBRC 102108 / NRRL B-24433 / ID139908</strain>
    </source>
</reference>
<accession>C7QAD1</accession>
<name>C7QAD1_CATAD</name>
<dbReference type="Gene3D" id="3.50.50.60">
    <property type="entry name" value="FAD/NAD(P)-binding domain"/>
    <property type="match status" value="2"/>
</dbReference>
<proteinExistence type="predicted"/>
<dbReference type="Pfam" id="PF13454">
    <property type="entry name" value="NAD_binding_9"/>
    <property type="match status" value="1"/>
</dbReference>
<dbReference type="InterPro" id="IPR036188">
    <property type="entry name" value="FAD/NAD-bd_sf"/>
</dbReference>
<dbReference type="KEGG" id="cai:Caci_3524"/>
<dbReference type="PANTHER" id="PTHR40254:SF1">
    <property type="entry name" value="BLR0577 PROTEIN"/>
    <property type="match status" value="1"/>
</dbReference>
<feature type="domain" description="FAD-dependent urate hydroxylase HpyO/Asp monooxygenase CreE-like FAD/NAD(P)-binding" evidence="2">
    <location>
        <begin position="12"/>
        <end position="187"/>
    </location>
</feature>
<dbReference type="HOGENOM" id="CLU_431952_0_0_11"/>
<evidence type="ECO:0000313" key="4">
    <source>
        <dbReference type="Proteomes" id="UP000000851"/>
    </source>
</evidence>
<gene>
    <name evidence="3" type="ordered locus">Caci_3524</name>
</gene>
<sequence length="633" mass="69308">MLRTAPCPRVLIVGAGLAGTATAIRLLCFARRPLEVVLVERRADYRSAGVAYHRDGNPWDHVFNIQAGRMSAFREDVLDFVRWANREADRGDWPAPWADWEFTEHGPAPRRIFQDYLAERLAYARQEASEGVVLVEADGEVVDIARCGAGLDVTVRPPVADPENPGGEALPGTPSVLYADHVVLATGLELRDMPFSTDVLGHASFIRNPYSRTGIRTVESLAPDATVAIVGSVLSAYDSTAFLLRRGHSGPIHLISRTGTIFRTYPENHEHAVVQLPCPTSLLQPYQNREELIERVRTEWTAACALVTKDHPDISPEVVAERVTKAWEPYLPEAIALIPNPELRNLLDEFSTLIAALRVSAVHYTMSVIEPAMRPADGTVKLVVGKVENVAPADSGRLVVTVAGPETKQAIEADLVISNFGREPDYDRVDHPLWRNLFQRGLAVPHRRTGRGVDVDGDGTLLTPDGEPSGPLSVVGVPREGDEIVRNGRTGAFAFNLAAVKNQSIVVAAQVLEQIELREGDLARHLEGYRKQLGTLEQTAAAGFEEAVVLKVRSMAMRARSGRSSLDAETGDRIRSVSALCDTPAYPIDASHRDRLMGVIVTRAAVRRLTDVSVTPRQLRRQLGLANPDDTED</sequence>
<dbReference type="InParanoid" id="C7QAD1"/>
<dbReference type="SUPFAM" id="SSF51905">
    <property type="entry name" value="FAD/NAD(P)-binding domain"/>
    <property type="match status" value="1"/>
</dbReference>
<evidence type="ECO:0000313" key="3">
    <source>
        <dbReference type="EMBL" id="ACU72430.1"/>
    </source>
</evidence>
<feature type="region of interest" description="Disordered" evidence="1">
    <location>
        <begin position="454"/>
        <end position="473"/>
    </location>
</feature>
<dbReference type="PANTHER" id="PTHR40254">
    <property type="entry name" value="BLR0577 PROTEIN"/>
    <property type="match status" value="1"/>
</dbReference>
<dbReference type="eggNOG" id="COG4529">
    <property type="taxonomic scope" value="Bacteria"/>
</dbReference>
<evidence type="ECO:0000256" key="1">
    <source>
        <dbReference type="SAM" id="MobiDB-lite"/>
    </source>
</evidence>
<dbReference type="InterPro" id="IPR052189">
    <property type="entry name" value="L-asp_N-monooxygenase_NS-form"/>
</dbReference>